<organism evidence="12 13">
    <name type="scientific">Desulfurococcus amylolyticus DSM 16532</name>
    <dbReference type="NCBI Taxonomy" id="768672"/>
    <lineage>
        <taxon>Archaea</taxon>
        <taxon>Thermoproteota</taxon>
        <taxon>Thermoprotei</taxon>
        <taxon>Desulfurococcales</taxon>
        <taxon>Desulfurococcaceae</taxon>
        <taxon>Desulfurococcus</taxon>
    </lineage>
</organism>
<evidence type="ECO:0000256" key="5">
    <source>
        <dbReference type="ARBA" id="ARBA00022842"/>
    </source>
</evidence>
<dbReference type="EMBL" id="CP003321">
    <property type="protein sequence ID" value="AFL66106.1"/>
    <property type="molecule type" value="Genomic_DNA"/>
</dbReference>
<evidence type="ECO:0000256" key="4">
    <source>
        <dbReference type="ARBA" id="ARBA00022723"/>
    </source>
</evidence>
<dbReference type="GO" id="GO:0016868">
    <property type="term" value="F:intramolecular phosphotransferase activity"/>
    <property type="evidence" value="ECO:0007669"/>
    <property type="project" value="InterPro"/>
</dbReference>
<evidence type="ECO:0000259" key="8">
    <source>
        <dbReference type="Pfam" id="PF00408"/>
    </source>
</evidence>
<dbReference type="Proteomes" id="UP000006175">
    <property type="component" value="Chromosome"/>
</dbReference>
<dbReference type="InterPro" id="IPR005845">
    <property type="entry name" value="A-D-PHexomutase_a/b/a-II"/>
</dbReference>
<dbReference type="InterPro" id="IPR016055">
    <property type="entry name" value="A-D-PHexomutase_a/b/a-I/II/III"/>
</dbReference>
<proteinExistence type="inferred from homology"/>
<keyword evidence="13" id="KW-1185">Reference proteome</keyword>
<dbReference type="HOGENOM" id="CLU_016950_7_1_2"/>
<dbReference type="Gene3D" id="3.30.310.50">
    <property type="entry name" value="Alpha-D-phosphohexomutase, C-terminal domain"/>
    <property type="match status" value="1"/>
</dbReference>
<dbReference type="Pfam" id="PF00408">
    <property type="entry name" value="PGM_PMM_IV"/>
    <property type="match status" value="1"/>
</dbReference>
<dbReference type="InterPro" id="IPR005841">
    <property type="entry name" value="Alpha-D-phosphohexomutase_SF"/>
</dbReference>
<dbReference type="InterPro" id="IPR036900">
    <property type="entry name" value="A-D-PHexomutase_C_sf"/>
</dbReference>
<keyword evidence="3" id="KW-0597">Phosphoprotein</keyword>
<dbReference type="eggNOG" id="arCOG00767">
    <property type="taxonomic scope" value="Archaea"/>
</dbReference>
<dbReference type="PANTHER" id="PTHR43771:SF1">
    <property type="entry name" value="PHOSPHOMANNOMUTASE"/>
    <property type="match status" value="1"/>
</dbReference>
<evidence type="ECO:0000259" key="10">
    <source>
        <dbReference type="Pfam" id="PF02879"/>
    </source>
</evidence>
<dbReference type="Pfam" id="PF02879">
    <property type="entry name" value="PGM_PMM_II"/>
    <property type="match status" value="1"/>
</dbReference>
<dbReference type="GO" id="GO:0000287">
    <property type="term" value="F:magnesium ion binding"/>
    <property type="evidence" value="ECO:0007669"/>
    <property type="project" value="InterPro"/>
</dbReference>
<dbReference type="AlphaFoldDB" id="I3XQ82"/>
<keyword evidence="4 7" id="KW-0479">Metal-binding</keyword>
<dbReference type="RefSeq" id="WP_014767010.1">
    <property type="nucleotide sequence ID" value="NC_018001.1"/>
</dbReference>
<dbReference type="Pfam" id="PF02880">
    <property type="entry name" value="PGM_PMM_III"/>
    <property type="match status" value="1"/>
</dbReference>
<evidence type="ECO:0000259" key="11">
    <source>
        <dbReference type="Pfam" id="PF02880"/>
    </source>
</evidence>
<reference evidence="12 13" key="1">
    <citation type="journal article" date="2012" name="J. Bacteriol.">
        <title>Complete Genome Sequence of Desulfurococcus fermentans, a Hyperthermophilic Cellulolytic Crenarchaeon Isolated from a Freshwater Hot Spring in Kamchatka, Russia.</title>
        <authorList>
            <person name="Susanti D."/>
            <person name="Johnson E.F."/>
            <person name="Rodriguez J.R."/>
            <person name="Anderson I."/>
            <person name="Perevalova A.A."/>
            <person name="Kyrpides N."/>
            <person name="Lucas S."/>
            <person name="Han J."/>
            <person name="Lapidus A."/>
            <person name="Cheng J.F."/>
            <person name="Goodwin L."/>
            <person name="Pitluck S."/>
            <person name="Mavrommatis K."/>
            <person name="Peters L."/>
            <person name="Land M.L."/>
            <person name="Hauser L."/>
            <person name="Gopalan V."/>
            <person name="Chan P.P."/>
            <person name="Lowe T.M."/>
            <person name="Atomi H."/>
            <person name="Bonch-Osmolovskaya E.A."/>
            <person name="Woyke T."/>
            <person name="Mukhopadhyay B."/>
        </authorList>
    </citation>
    <scope>NUCLEOTIDE SEQUENCE [LARGE SCALE GENOMIC DNA]</scope>
    <source>
        <strain evidence="12 13">DSM 16532</strain>
    </source>
</reference>
<dbReference type="PROSITE" id="PS00710">
    <property type="entry name" value="PGM_PMM"/>
    <property type="match status" value="1"/>
</dbReference>
<keyword evidence="5 7" id="KW-0460">Magnesium</keyword>
<accession>I3XQ82</accession>
<evidence type="ECO:0000259" key="9">
    <source>
        <dbReference type="Pfam" id="PF02878"/>
    </source>
</evidence>
<evidence type="ECO:0000313" key="12">
    <source>
        <dbReference type="EMBL" id="AFL66106.1"/>
    </source>
</evidence>
<feature type="domain" description="Alpha-D-phosphohexomutase C-terminal" evidence="8">
    <location>
        <begin position="376"/>
        <end position="447"/>
    </location>
</feature>
<protein>
    <submittedName>
        <fullName evidence="12">Phosphoglucomutase/phosphomannomutase alpha/beta/alpha domain I</fullName>
    </submittedName>
</protein>
<feature type="domain" description="Alpha-D-phosphohexomutase alpha/beta/alpha" evidence="10">
    <location>
        <begin position="149"/>
        <end position="245"/>
    </location>
</feature>
<sequence length="466" mass="51928">MRLFGTAGIRMKYPEELDPILAYRIGLSLSRLGLSDTSHLVYDTRTTSHVLVHALVSGITAGGIDASIIGLAPTPVAGYAGLKYKSIGISVTASHNPPEYNGFKFYDVEGYEFTRELEKRIEELVSTPLKPVEWSKSGKSNHDPLPLDNYIKDLVESSTPVKKTWQPKVVIDCANGASYHVTPLVTRLLGGIPITVNCSPDGYFPGRPPEPRKDVLEKLLPLYGSVEPAVILAHDGDADRLAVLDRHAGFIRQDRLLALFAKILLEERRGLVIVSVDTGRVIEEVVEEAGGKLERYILGKTHERVKELGASNVIMAGEPWKLIDTSWGPWVDGVRQAALLVKLIVERGKPLVKILEEEKIPDYPWDRRSYVLDPPEVRVDVYRELVEELKGRLGEPSNIINVDGYRFEYHDGSWVLVRISGTEPKIRLYAEAETLERLREITETVDELVKKIASLKNTRVASITIG</sequence>
<dbReference type="KEGG" id="dfd:Desfe_0195"/>
<dbReference type="InterPro" id="IPR005844">
    <property type="entry name" value="A-D-PHexomutase_a/b/a-I"/>
</dbReference>
<dbReference type="InterPro" id="IPR016066">
    <property type="entry name" value="A-D-PHexomutase_CS"/>
</dbReference>
<feature type="domain" description="Alpha-D-phosphohexomutase alpha/beta/alpha" evidence="9">
    <location>
        <begin position="2"/>
        <end position="126"/>
    </location>
</feature>
<keyword evidence="6" id="KW-0413">Isomerase</keyword>
<dbReference type="SUPFAM" id="SSF55957">
    <property type="entry name" value="Phosphoglucomutase, C-terminal domain"/>
    <property type="match status" value="1"/>
</dbReference>
<feature type="domain" description="Alpha-D-phosphohexomutase alpha/beta/alpha" evidence="11">
    <location>
        <begin position="254"/>
        <end position="357"/>
    </location>
</feature>
<dbReference type="PANTHER" id="PTHR43771">
    <property type="entry name" value="PHOSPHOMANNOMUTASE"/>
    <property type="match status" value="1"/>
</dbReference>
<evidence type="ECO:0000256" key="2">
    <source>
        <dbReference type="ARBA" id="ARBA00010231"/>
    </source>
</evidence>
<gene>
    <name evidence="12" type="ORF">Desfe_0195</name>
</gene>
<evidence type="ECO:0000256" key="3">
    <source>
        <dbReference type="ARBA" id="ARBA00022553"/>
    </source>
</evidence>
<comment type="similarity">
    <text evidence="2 7">Belongs to the phosphohexose mutase family.</text>
</comment>
<dbReference type="InterPro" id="IPR005846">
    <property type="entry name" value="A-D-PHexomutase_a/b/a-III"/>
</dbReference>
<dbReference type="Pfam" id="PF02878">
    <property type="entry name" value="PGM_PMM_I"/>
    <property type="match status" value="1"/>
</dbReference>
<dbReference type="PRINTS" id="PR00509">
    <property type="entry name" value="PGMPMM"/>
</dbReference>
<comment type="cofactor">
    <cofactor evidence="1">
        <name>Mg(2+)</name>
        <dbReference type="ChEBI" id="CHEBI:18420"/>
    </cofactor>
</comment>
<dbReference type="GO" id="GO:0005975">
    <property type="term" value="P:carbohydrate metabolic process"/>
    <property type="evidence" value="ECO:0007669"/>
    <property type="project" value="InterPro"/>
</dbReference>
<name>I3XQ82_DESAM</name>
<evidence type="ECO:0000256" key="7">
    <source>
        <dbReference type="RuleBase" id="RU004326"/>
    </source>
</evidence>
<evidence type="ECO:0000313" key="13">
    <source>
        <dbReference type="Proteomes" id="UP000006175"/>
    </source>
</evidence>
<dbReference type="OrthoDB" id="10363at2157"/>
<dbReference type="Gene3D" id="3.40.120.10">
    <property type="entry name" value="Alpha-D-Glucose-1,6-Bisphosphate, subunit A, domain 3"/>
    <property type="match status" value="3"/>
</dbReference>
<dbReference type="SUPFAM" id="SSF53738">
    <property type="entry name" value="Phosphoglucomutase, first 3 domains"/>
    <property type="match status" value="3"/>
</dbReference>
<dbReference type="GeneID" id="13062530"/>
<dbReference type="InterPro" id="IPR005843">
    <property type="entry name" value="A-D-PHexomutase_C"/>
</dbReference>
<evidence type="ECO:0000256" key="1">
    <source>
        <dbReference type="ARBA" id="ARBA00001946"/>
    </source>
</evidence>
<evidence type="ECO:0000256" key="6">
    <source>
        <dbReference type="ARBA" id="ARBA00023235"/>
    </source>
</evidence>